<sequence>MSRPFRSLLPATAAAFSLTLTLSLPAAALDGANTSARLSCNVSGMYADGTRIAGSGSEELSIDIRRGASGSATSDIRVTSNGRTREAALLRSTSERLAFAYASDALVDGMGQTLAITYEIRLDSLRLKRTVMALFAGQGSTLQSAETNCVLAGSSPAAAGAAPAGPAPDWLVEFRRKLKECGTKDPVSEVLCVERMKARYCTNSSIRVPECEGK</sequence>
<proteinExistence type="predicted"/>
<name>A0A497XDL6_9PROT</name>
<dbReference type="EMBL" id="RCCI01000005">
    <property type="protein sequence ID" value="RLJ64645.1"/>
    <property type="molecule type" value="Genomic_DNA"/>
</dbReference>
<dbReference type="AlphaFoldDB" id="A0A497XDL6"/>
<protein>
    <submittedName>
        <fullName evidence="2">Uncharacterized protein</fullName>
    </submittedName>
</protein>
<evidence type="ECO:0000256" key="1">
    <source>
        <dbReference type="SAM" id="SignalP"/>
    </source>
</evidence>
<evidence type="ECO:0000313" key="3">
    <source>
        <dbReference type="Proteomes" id="UP000268908"/>
    </source>
</evidence>
<reference evidence="2 3" key="1">
    <citation type="submission" date="2018-10" db="EMBL/GenBank/DDBJ databases">
        <title>Genomic Encyclopedia of Type Strains, Phase IV (KMG-IV): sequencing the most valuable type-strain genomes for metagenomic binning, comparative biology and taxonomic classification.</title>
        <authorList>
            <person name="Goeker M."/>
        </authorList>
    </citation>
    <scope>NUCLEOTIDE SEQUENCE [LARGE SCALE GENOMIC DNA]</scope>
    <source>
        <strain evidence="2 3">DSM 26916</strain>
    </source>
</reference>
<feature type="chain" id="PRO_5019775115" evidence="1">
    <location>
        <begin position="29"/>
        <end position="214"/>
    </location>
</feature>
<gene>
    <name evidence="2" type="ORF">DFR35_1286</name>
</gene>
<organism evidence="2 3">
    <name type="scientific">Sulfurisoma sediminicola</name>
    <dbReference type="NCBI Taxonomy" id="1381557"/>
    <lineage>
        <taxon>Bacteria</taxon>
        <taxon>Pseudomonadati</taxon>
        <taxon>Pseudomonadota</taxon>
        <taxon>Betaproteobacteria</taxon>
        <taxon>Nitrosomonadales</taxon>
        <taxon>Sterolibacteriaceae</taxon>
        <taxon>Sulfurisoma</taxon>
    </lineage>
</organism>
<evidence type="ECO:0000313" key="2">
    <source>
        <dbReference type="EMBL" id="RLJ64645.1"/>
    </source>
</evidence>
<dbReference type="OrthoDB" id="9182752at2"/>
<comment type="caution">
    <text evidence="2">The sequence shown here is derived from an EMBL/GenBank/DDBJ whole genome shotgun (WGS) entry which is preliminary data.</text>
</comment>
<feature type="signal peptide" evidence="1">
    <location>
        <begin position="1"/>
        <end position="28"/>
    </location>
</feature>
<dbReference type="RefSeq" id="WP_121240847.1">
    <property type="nucleotide sequence ID" value="NZ_BHVV01000006.1"/>
</dbReference>
<accession>A0A497XDL6</accession>
<dbReference type="Proteomes" id="UP000268908">
    <property type="component" value="Unassembled WGS sequence"/>
</dbReference>
<keyword evidence="3" id="KW-1185">Reference proteome</keyword>
<keyword evidence="1" id="KW-0732">Signal</keyword>